<reference evidence="2 3" key="1">
    <citation type="submission" date="2019-07" db="EMBL/GenBank/DDBJ databases">
        <title>Whole genome shotgun sequence of Segetibacter aerophilus NBRC 106135.</title>
        <authorList>
            <person name="Hosoyama A."/>
            <person name="Uohara A."/>
            <person name="Ohji S."/>
            <person name="Ichikawa N."/>
        </authorList>
    </citation>
    <scope>NUCLEOTIDE SEQUENCE [LARGE SCALE GENOMIC DNA]</scope>
    <source>
        <strain evidence="2 3">NBRC 106135</strain>
    </source>
</reference>
<comment type="caution">
    <text evidence="2">The sequence shown here is derived from an EMBL/GenBank/DDBJ whole genome shotgun (WGS) entry which is preliminary data.</text>
</comment>
<organism evidence="2 3">
    <name type="scientific">Segetibacter aerophilus</name>
    <dbReference type="NCBI Taxonomy" id="670293"/>
    <lineage>
        <taxon>Bacteria</taxon>
        <taxon>Pseudomonadati</taxon>
        <taxon>Bacteroidota</taxon>
        <taxon>Chitinophagia</taxon>
        <taxon>Chitinophagales</taxon>
        <taxon>Chitinophagaceae</taxon>
        <taxon>Segetibacter</taxon>
    </lineage>
</organism>
<feature type="domain" description="Lipid/polyisoprenoid-binding YceI-like" evidence="1">
    <location>
        <begin position="3"/>
        <end position="172"/>
    </location>
</feature>
<protein>
    <submittedName>
        <fullName evidence="2">Polyisoprenoid-binding protein</fullName>
    </submittedName>
</protein>
<dbReference type="InterPro" id="IPR007372">
    <property type="entry name" value="Lipid/polyisoprenoid-bd_YceI"/>
</dbReference>
<name>A0A512BCF5_9BACT</name>
<dbReference type="OrthoDB" id="9811006at2"/>
<evidence type="ECO:0000259" key="1">
    <source>
        <dbReference type="SMART" id="SM00867"/>
    </source>
</evidence>
<dbReference type="Gene3D" id="2.40.128.110">
    <property type="entry name" value="Lipid/polyisoprenoid-binding, YceI-like"/>
    <property type="match status" value="1"/>
</dbReference>
<dbReference type="PANTHER" id="PTHR34406">
    <property type="entry name" value="PROTEIN YCEI"/>
    <property type="match status" value="1"/>
</dbReference>
<evidence type="ECO:0000313" key="3">
    <source>
        <dbReference type="Proteomes" id="UP000321513"/>
    </source>
</evidence>
<dbReference type="Pfam" id="PF04264">
    <property type="entry name" value="YceI"/>
    <property type="match status" value="1"/>
</dbReference>
<dbReference type="InterPro" id="IPR036761">
    <property type="entry name" value="TTHA0802/YceI-like_sf"/>
</dbReference>
<dbReference type="EMBL" id="BJYT01000007">
    <property type="protein sequence ID" value="GEO09638.1"/>
    <property type="molecule type" value="Genomic_DNA"/>
</dbReference>
<sequence length="175" mass="19737">MATYKIDVDHSDIMFKVKHLMISTVSGIFKKFDATLEVNEQDLSDAKVTFEADVDSVDTKNEQRDAHLKSDDFFNAEQFPKMTFKSTSIKKVGNDEYTLTGDFTIRDITKSIDLKVEYNGSTKDPWGQERMGFEVSGKINRKEYGLKWSAVTEAGGLVVADDVKLAMNVEMVKQA</sequence>
<dbReference type="SUPFAM" id="SSF101874">
    <property type="entry name" value="YceI-like"/>
    <property type="match status" value="1"/>
</dbReference>
<dbReference type="SMART" id="SM00867">
    <property type="entry name" value="YceI"/>
    <property type="match status" value="1"/>
</dbReference>
<proteinExistence type="predicted"/>
<dbReference type="RefSeq" id="WP_147203757.1">
    <property type="nucleotide sequence ID" value="NZ_BJYT01000007.1"/>
</dbReference>
<evidence type="ECO:0000313" key="2">
    <source>
        <dbReference type="EMBL" id="GEO09638.1"/>
    </source>
</evidence>
<accession>A0A512BCF5</accession>
<gene>
    <name evidence="2" type="ORF">SAE01_21340</name>
</gene>
<dbReference type="AlphaFoldDB" id="A0A512BCF5"/>
<dbReference type="Proteomes" id="UP000321513">
    <property type="component" value="Unassembled WGS sequence"/>
</dbReference>
<dbReference type="PANTHER" id="PTHR34406:SF1">
    <property type="entry name" value="PROTEIN YCEI"/>
    <property type="match status" value="1"/>
</dbReference>
<keyword evidence="3" id="KW-1185">Reference proteome</keyword>